<reference evidence="1" key="1">
    <citation type="submission" date="2021-06" db="EMBL/GenBank/DDBJ databases">
        <authorList>
            <person name="Kallberg Y."/>
            <person name="Tangrot J."/>
            <person name="Rosling A."/>
        </authorList>
    </citation>
    <scope>NUCLEOTIDE SEQUENCE</scope>
    <source>
        <strain evidence="1">AU212A</strain>
    </source>
</reference>
<gene>
    <name evidence="1" type="ORF">SCALOS_LOCUS4128</name>
</gene>
<name>A0ACA9LCC6_9GLOM</name>
<organism evidence="1 2">
    <name type="scientific">Scutellospora calospora</name>
    <dbReference type="NCBI Taxonomy" id="85575"/>
    <lineage>
        <taxon>Eukaryota</taxon>
        <taxon>Fungi</taxon>
        <taxon>Fungi incertae sedis</taxon>
        <taxon>Mucoromycota</taxon>
        <taxon>Glomeromycotina</taxon>
        <taxon>Glomeromycetes</taxon>
        <taxon>Diversisporales</taxon>
        <taxon>Gigasporaceae</taxon>
        <taxon>Scutellospora</taxon>
    </lineage>
</organism>
<comment type="caution">
    <text evidence="1">The sequence shown here is derived from an EMBL/GenBank/DDBJ whole genome shotgun (WGS) entry which is preliminary data.</text>
</comment>
<proteinExistence type="predicted"/>
<dbReference type="EMBL" id="CAJVPM010005318">
    <property type="protein sequence ID" value="CAG8522549.1"/>
    <property type="molecule type" value="Genomic_DNA"/>
</dbReference>
<sequence length="53" mass="5823">MSNSGGINDNKEDSYNESEELSEQISFFNLHQEVSDNVTIGSGSRTSVVLLED</sequence>
<evidence type="ECO:0000313" key="1">
    <source>
        <dbReference type="EMBL" id="CAG8522549.1"/>
    </source>
</evidence>
<accession>A0ACA9LCC6</accession>
<protein>
    <submittedName>
        <fullName evidence="1">2695_t:CDS:1</fullName>
    </submittedName>
</protein>
<evidence type="ECO:0000313" key="2">
    <source>
        <dbReference type="Proteomes" id="UP000789860"/>
    </source>
</evidence>
<dbReference type="Proteomes" id="UP000789860">
    <property type="component" value="Unassembled WGS sequence"/>
</dbReference>
<keyword evidence="2" id="KW-1185">Reference proteome</keyword>